<evidence type="ECO:0000256" key="1">
    <source>
        <dbReference type="SAM" id="MobiDB-lite"/>
    </source>
</evidence>
<accession>A0A5M3WB57</accession>
<comment type="caution">
    <text evidence="2">The sequence shown here is derived from an EMBL/GenBank/DDBJ whole genome shotgun (WGS) entry which is preliminary data.</text>
</comment>
<reference evidence="2 3" key="1">
    <citation type="submission" date="2019-10" db="EMBL/GenBank/DDBJ databases">
        <title>Whole genome shotgun sequence of Acrocarpospora corrugata NBRC 13972.</title>
        <authorList>
            <person name="Ichikawa N."/>
            <person name="Kimura A."/>
            <person name="Kitahashi Y."/>
            <person name="Komaki H."/>
            <person name="Oguchi A."/>
        </authorList>
    </citation>
    <scope>NUCLEOTIDE SEQUENCE [LARGE SCALE GENOMIC DNA]</scope>
    <source>
        <strain evidence="2 3">NBRC 13972</strain>
    </source>
</reference>
<keyword evidence="3" id="KW-1185">Reference proteome</keyword>
<proteinExistence type="predicted"/>
<organism evidence="2 3">
    <name type="scientific">Acrocarpospora corrugata</name>
    <dbReference type="NCBI Taxonomy" id="35763"/>
    <lineage>
        <taxon>Bacteria</taxon>
        <taxon>Bacillati</taxon>
        <taxon>Actinomycetota</taxon>
        <taxon>Actinomycetes</taxon>
        <taxon>Streptosporangiales</taxon>
        <taxon>Streptosporangiaceae</taxon>
        <taxon>Acrocarpospora</taxon>
    </lineage>
</organism>
<gene>
    <name evidence="2" type="ORF">Acor_83460</name>
</gene>
<dbReference type="Proteomes" id="UP000334990">
    <property type="component" value="Unassembled WGS sequence"/>
</dbReference>
<dbReference type="EMBL" id="BLAD01000144">
    <property type="protein sequence ID" value="GES06277.1"/>
    <property type="molecule type" value="Genomic_DNA"/>
</dbReference>
<feature type="region of interest" description="Disordered" evidence="1">
    <location>
        <begin position="26"/>
        <end position="45"/>
    </location>
</feature>
<protein>
    <submittedName>
        <fullName evidence="2">Uncharacterized protein</fullName>
    </submittedName>
</protein>
<sequence>MQGLTGESRELNGYFWLPERLLDVGPKADGAGNPLSHEDAAPLPSDHQPLIAQLADGLLNGHAGDAESLGQLWAGRKLLSWNELPGQDGRPELVGHL</sequence>
<evidence type="ECO:0000313" key="3">
    <source>
        <dbReference type="Proteomes" id="UP000334990"/>
    </source>
</evidence>
<name>A0A5M3WB57_9ACTN</name>
<evidence type="ECO:0000313" key="2">
    <source>
        <dbReference type="EMBL" id="GES06277.1"/>
    </source>
</evidence>
<dbReference type="AlphaFoldDB" id="A0A5M3WB57"/>